<keyword evidence="2" id="KW-1185">Reference proteome</keyword>
<protein>
    <submittedName>
        <fullName evidence="1">Uncharacterized protein</fullName>
    </submittedName>
</protein>
<name>A0A514CW50_9CAUD</name>
<accession>A0A514CW50</accession>
<evidence type="ECO:0000313" key="1">
    <source>
        <dbReference type="EMBL" id="QDH84710.1"/>
    </source>
</evidence>
<dbReference type="Proteomes" id="UP000319598">
    <property type="component" value="Segment"/>
</dbReference>
<sequence length="80" mass="9353">MIAAALMEGVRQGLAEAEAETRRRTITFPGLPESLAMDVVRSQFRREERMRELSRQVVLDRYTNRRVAALAKRFNWETDK</sequence>
<dbReference type="EMBL" id="MK962640">
    <property type="protein sequence ID" value="QDH84710.1"/>
    <property type="molecule type" value="Genomic_DNA"/>
</dbReference>
<proteinExistence type="predicted"/>
<evidence type="ECO:0000313" key="2">
    <source>
        <dbReference type="Proteomes" id="UP000319598"/>
    </source>
</evidence>
<reference evidence="1 2" key="1">
    <citation type="submission" date="2019-05" db="EMBL/GenBank/DDBJ databases">
        <title>Complete genome sequence of sixteen phages from Abidjan, cote d'Ivoire, isolated on a single strain of Achromobacter xylosoxidans.</title>
        <authorList>
            <person name="Essoh C."/>
            <person name="Vernadet J.-P."/>
            <person name="Vergnaud G."/>
            <person name="Pourcel C."/>
        </authorList>
    </citation>
    <scope>NUCLEOTIDE SEQUENCE [LARGE SCALE GENOMIC DNA]</scope>
</reference>
<gene>
    <name evidence="1" type="ORF">Axy23_020</name>
</gene>
<organism evidence="1 2">
    <name type="scientific">Achromobacter phage vB_AxyP_19-32_Axy23</name>
    <dbReference type="NCBI Taxonomy" id="2591047"/>
    <lineage>
        <taxon>Viruses</taxon>
        <taxon>Duplodnaviria</taxon>
        <taxon>Heunggongvirae</taxon>
        <taxon>Uroviricota</taxon>
        <taxon>Caudoviricetes</taxon>
        <taxon>Autographivirales</taxon>
        <taxon>Autoscriptoviridae</taxon>
        <taxon>Axyvirus</taxon>
        <taxon>Axyvirus 1932Axy23</taxon>
    </lineage>
</organism>